<protein>
    <recommendedName>
        <fullName evidence="2">VOC domain-containing protein</fullName>
    </recommendedName>
</protein>
<dbReference type="AlphaFoldDB" id="A0A072PMQ6"/>
<sequence length="195" mass="21997">MVKYNFDAPGASVLPPMKLAHVVLRTSNFSSMKQFYETFLGAHVAFENELFSFITYDDEHHRIGIINIPGVGAKNPLTAGLEHIAFTYKTLDELAMSYLQRKENGIEPFWTTNHGPTTSVYYKDPDGNILETQVDNFDTNEEVNDFIQSSAYKTNPIGVDFEMGDLMKRLQSGEDHASIKRRTEIGPRSIDTVPV</sequence>
<dbReference type="Gene3D" id="3.10.180.10">
    <property type="entry name" value="2,3-Dihydroxybiphenyl 1,2-Dioxygenase, domain 1"/>
    <property type="match status" value="1"/>
</dbReference>
<dbReference type="InterPro" id="IPR004360">
    <property type="entry name" value="Glyas_Fos-R_dOase_dom"/>
</dbReference>
<dbReference type="PROSITE" id="PS51819">
    <property type="entry name" value="VOC"/>
    <property type="match status" value="1"/>
</dbReference>
<accession>A0A072PMQ6</accession>
<dbReference type="InterPro" id="IPR050383">
    <property type="entry name" value="GlyoxalaseI/FosfomycinResist"/>
</dbReference>
<dbReference type="GeneID" id="25277558"/>
<dbReference type="HOGENOM" id="CLU_098384_0_0_1"/>
<comment type="caution">
    <text evidence="3">The sequence shown here is derived from an EMBL/GenBank/DDBJ whole genome shotgun (WGS) entry which is preliminary data.</text>
</comment>
<proteinExistence type="inferred from homology"/>
<feature type="domain" description="VOC" evidence="2">
    <location>
        <begin position="18"/>
        <end position="135"/>
    </location>
</feature>
<dbReference type="SUPFAM" id="SSF54593">
    <property type="entry name" value="Glyoxalase/Bleomycin resistance protein/Dihydroxybiphenyl dioxygenase"/>
    <property type="match status" value="1"/>
</dbReference>
<dbReference type="InterPro" id="IPR037523">
    <property type="entry name" value="VOC_core"/>
</dbReference>
<keyword evidence="4" id="KW-1185">Reference proteome</keyword>
<evidence type="ECO:0000256" key="1">
    <source>
        <dbReference type="ARBA" id="ARBA00010363"/>
    </source>
</evidence>
<dbReference type="PANTHER" id="PTHR21366:SF14">
    <property type="entry name" value="GLYOXALASE DOMAIN-CONTAINING PROTEIN 5"/>
    <property type="match status" value="1"/>
</dbReference>
<evidence type="ECO:0000259" key="2">
    <source>
        <dbReference type="PROSITE" id="PS51819"/>
    </source>
</evidence>
<dbReference type="EMBL" id="AMGV01000002">
    <property type="protein sequence ID" value="KEF61052.1"/>
    <property type="molecule type" value="Genomic_DNA"/>
</dbReference>
<dbReference type="PANTHER" id="PTHR21366">
    <property type="entry name" value="GLYOXALASE FAMILY PROTEIN"/>
    <property type="match status" value="1"/>
</dbReference>
<dbReference type="RefSeq" id="XP_013263642.1">
    <property type="nucleotide sequence ID" value="XM_013408188.1"/>
</dbReference>
<organism evidence="3 4">
    <name type="scientific">Exophiala aquamarina CBS 119918</name>
    <dbReference type="NCBI Taxonomy" id="1182545"/>
    <lineage>
        <taxon>Eukaryota</taxon>
        <taxon>Fungi</taxon>
        <taxon>Dikarya</taxon>
        <taxon>Ascomycota</taxon>
        <taxon>Pezizomycotina</taxon>
        <taxon>Eurotiomycetes</taxon>
        <taxon>Chaetothyriomycetidae</taxon>
        <taxon>Chaetothyriales</taxon>
        <taxon>Herpotrichiellaceae</taxon>
        <taxon>Exophiala</taxon>
    </lineage>
</organism>
<reference evidence="3 4" key="1">
    <citation type="submission" date="2013-03" db="EMBL/GenBank/DDBJ databases">
        <title>The Genome Sequence of Exophiala aquamarina CBS 119918.</title>
        <authorList>
            <consortium name="The Broad Institute Genomics Platform"/>
            <person name="Cuomo C."/>
            <person name="de Hoog S."/>
            <person name="Gorbushina A."/>
            <person name="Walker B."/>
            <person name="Young S.K."/>
            <person name="Zeng Q."/>
            <person name="Gargeya S."/>
            <person name="Fitzgerald M."/>
            <person name="Haas B."/>
            <person name="Abouelleil A."/>
            <person name="Allen A.W."/>
            <person name="Alvarado L."/>
            <person name="Arachchi H.M."/>
            <person name="Berlin A.M."/>
            <person name="Chapman S.B."/>
            <person name="Gainer-Dewar J."/>
            <person name="Goldberg J."/>
            <person name="Griggs A."/>
            <person name="Gujja S."/>
            <person name="Hansen M."/>
            <person name="Howarth C."/>
            <person name="Imamovic A."/>
            <person name="Ireland A."/>
            <person name="Larimer J."/>
            <person name="McCowan C."/>
            <person name="Murphy C."/>
            <person name="Pearson M."/>
            <person name="Poon T.W."/>
            <person name="Priest M."/>
            <person name="Roberts A."/>
            <person name="Saif S."/>
            <person name="Shea T."/>
            <person name="Sisk P."/>
            <person name="Sykes S."/>
            <person name="Wortman J."/>
            <person name="Nusbaum C."/>
            <person name="Birren B."/>
        </authorList>
    </citation>
    <scope>NUCLEOTIDE SEQUENCE [LARGE SCALE GENOMIC DNA]</scope>
    <source>
        <strain evidence="3 4">CBS 119918</strain>
    </source>
</reference>
<evidence type="ECO:0000313" key="4">
    <source>
        <dbReference type="Proteomes" id="UP000027920"/>
    </source>
</evidence>
<dbReference type="OrthoDB" id="5371818at2759"/>
<comment type="similarity">
    <text evidence="1">Belongs to the glyoxalase I family.</text>
</comment>
<dbReference type="Proteomes" id="UP000027920">
    <property type="component" value="Unassembled WGS sequence"/>
</dbReference>
<dbReference type="VEuPathDB" id="FungiDB:A1O9_02617"/>
<evidence type="ECO:0000313" key="3">
    <source>
        <dbReference type="EMBL" id="KEF61052.1"/>
    </source>
</evidence>
<name>A0A072PMQ6_9EURO</name>
<gene>
    <name evidence="3" type="ORF">A1O9_02617</name>
</gene>
<dbReference type="Pfam" id="PF00903">
    <property type="entry name" value="Glyoxalase"/>
    <property type="match status" value="1"/>
</dbReference>
<dbReference type="InterPro" id="IPR029068">
    <property type="entry name" value="Glyas_Bleomycin-R_OHBP_Dase"/>
</dbReference>